<evidence type="ECO:0000256" key="4">
    <source>
        <dbReference type="ARBA" id="ARBA00023242"/>
    </source>
</evidence>
<dbReference type="GO" id="GO:0031120">
    <property type="term" value="P:snRNA pseudouridine synthesis"/>
    <property type="evidence" value="ECO:0007669"/>
    <property type="project" value="UniProtKB-UniRule"/>
</dbReference>
<dbReference type="EMBL" id="JALJOV010000005">
    <property type="protein sequence ID" value="KAK9868946.1"/>
    <property type="molecule type" value="Genomic_DNA"/>
</dbReference>
<dbReference type="PANTHER" id="PTHR23105">
    <property type="entry name" value="RIBOSOMAL PROTEIN L7AE FAMILY MEMBER"/>
    <property type="match status" value="1"/>
</dbReference>
<dbReference type="Pfam" id="PF01248">
    <property type="entry name" value="Ribosomal_L7Ae"/>
    <property type="match status" value="1"/>
</dbReference>
<evidence type="ECO:0000256" key="1">
    <source>
        <dbReference type="ARBA" id="ARBA00004604"/>
    </source>
</evidence>
<dbReference type="InterPro" id="IPR002415">
    <property type="entry name" value="H/ACA_rnp_Nhp2-like"/>
</dbReference>
<name>A0AAW1TGD3_9CHLO</name>
<evidence type="ECO:0000313" key="9">
    <source>
        <dbReference type="Proteomes" id="UP001485043"/>
    </source>
</evidence>
<comment type="caution">
    <text evidence="8">The sequence shown here is derived from an EMBL/GenBank/DDBJ whole genome shotgun (WGS) entry which is preliminary data.</text>
</comment>
<dbReference type="PRINTS" id="PR00883">
    <property type="entry name" value="NUCLEARHMG"/>
</dbReference>
<feature type="domain" description="Ribosomal protein eL8/eL30/eS12/Gadd45" evidence="7">
    <location>
        <begin position="9"/>
        <end position="92"/>
    </location>
</feature>
<dbReference type="GO" id="GO:0003723">
    <property type="term" value="F:RNA binding"/>
    <property type="evidence" value="ECO:0007669"/>
    <property type="project" value="UniProtKB-UniRule"/>
</dbReference>
<evidence type="ECO:0000259" key="7">
    <source>
        <dbReference type="Pfam" id="PF01248"/>
    </source>
</evidence>
<accession>A0AAW1TGD3</accession>
<dbReference type="Gene3D" id="3.30.1330.30">
    <property type="match status" value="1"/>
</dbReference>
<evidence type="ECO:0000313" key="8">
    <source>
        <dbReference type="EMBL" id="KAK9868946.1"/>
    </source>
</evidence>
<evidence type="ECO:0000256" key="2">
    <source>
        <dbReference type="ARBA" id="ARBA00007337"/>
    </source>
</evidence>
<dbReference type="Proteomes" id="UP001485043">
    <property type="component" value="Unassembled WGS sequence"/>
</dbReference>
<dbReference type="PRINTS" id="PR00881">
    <property type="entry name" value="L7ARS6FAMILY"/>
</dbReference>
<keyword evidence="5 6" id="KW-0687">Ribonucleoprotein</keyword>
<dbReference type="GO" id="GO:0042254">
    <property type="term" value="P:ribosome biogenesis"/>
    <property type="evidence" value="ECO:0007669"/>
    <property type="project" value="InterPro"/>
</dbReference>
<keyword evidence="4 6" id="KW-0539">Nucleus</keyword>
<dbReference type="InterPro" id="IPR050257">
    <property type="entry name" value="eL8/uL1-like"/>
</dbReference>
<comment type="function">
    <text evidence="6">Required for ribosome biogenesis. Part of a complex which catalyzes pseudouridylation of rRNA. This involves the isomerization of uridine such that the ribose is subsequently attached to C5, instead of the normal N1. Pseudouridine ('psi') residues may serve to stabilize the conformation of rRNAs.</text>
</comment>
<protein>
    <recommendedName>
        <fullName evidence="6">H/ACA ribonucleoprotein complex subunit 2</fullName>
    </recommendedName>
    <alternativeName>
        <fullName evidence="6">Nucleolar protein family A member 2</fullName>
    </alternativeName>
</protein>
<dbReference type="AlphaFoldDB" id="A0AAW1TGD3"/>
<reference evidence="8 9" key="1">
    <citation type="journal article" date="2024" name="Nat. Commun.">
        <title>Phylogenomics reveals the evolutionary origins of lichenization in chlorophyte algae.</title>
        <authorList>
            <person name="Puginier C."/>
            <person name="Libourel C."/>
            <person name="Otte J."/>
            <person name="Skaloud P."/>
            <person name="Haon M."/>
            <person name="Grisel S."/>
            <person name="Petersen M."/>
            <person name="Berrin J.G."/>
            <person name="Delaux P.M."/>
            <person name="Dal Grande F."/>
            <person name="Keller J."/>
        </authorList>
    </citation>
    <scope>NUCLEOTIDE SEQUENCE [LARGE SCALE GENOMIC DNA]</scope>
    <source>
        <strain evidence="8 9">SAG 2523</strain>
    </source>
</reference>
<organism evidence="8 9">
    <name type="scientific">Apatococcus fuscideae</name>
    <dbReference type="NCBI Taxonomy" id="2026836"/>
    <lineage>
        <taxon>Eukaryota</taxon>
        <taxon>Viridiplantae</taxon>
        <taxon>Chlorophyta</taxon>
        <taxon>core chlorophytes</taxon>
        <taxon>Trebouxiophyceae</taxon>
        <taxon>Chlorellales</taxon>
        <taxon>Chlorellaceae</taxon>
        <taxon>Apatococcus</taxon>
    </lineage>
</organism>
<comment type="subcellular location">
    <subcellularLocation>
        <location evidence="1 6">Nucleus</location>
        <location evidence="1 6">Nucleolus</location>
    </subcellularLocation>
</comment>
<evidence type="ECO:0000256" key="3">
    <source>
        <dbReference type="ARBA" id="ARBA00022884"/>
    </source>
</evidence>
<dbReference type="InterPro" id="IPR029064">
    <property type="entry name" value="Ribosomal_eL30-like_sf"/>
</dbReference>
<evidence type="ECO:0000256" key="6">
    <source>
        <dbReference type="RuleBase" id="RU366039"/>
    </source>
</evidence>
<dbReference type="InterPro" id="IPR004038">
    <property type="entry name" value="Ribosomal_eL8/eL30/eS12/Gad45"/>
</dbReference>
<sequence length="110" mass="12092">MADDKMNKRVLKLVKKASKRKQVKRGVKEVVKSLRKNTTGVCVIAGDISPIDVITHLPVLCEDHDIPYVFVPSKEDLGAAGLTKRPTSCMLVGLAEALMGFFHRFGDVTI</sequence>
<dbReference type="InterPro" id="IPR018492">
    <property type="entry name" value="Ribosomal_eL8/Nhp2"/>
</dbReference>
<dbReference type="InterPro" id="IPR004037">
    <property type="entry name" value="Ribosomal_eL8-like_CS"/>
</dbReference>
<dbReference type="GO" id="GO:0031429">
    <property type="term" value="C:box H/ACA snoRNP complex"/>
    <property type="evidence" value="ECO:0007669"/>
    <property type="project" value="UniProtKB-UniRule"/>
</dbReference>
<dbReference type="GO" id="GO:0000398">
    <property type="term" value="P:mRNA splicing, via spliceosome"/>
    <property type="evidence" value="ECO:0007669"/>
    <property type="project" value="UniProtKB-UniRule"/>
</dbReference>
<dbReference type="SUPFAM" id="SSF55315">
    <property type="entry name" value="L30e-like"/>
    <property type="match status" value="1"/>
</dbReference>
<keyword evidence="3 6" id="KW-0694">RNA-binding</keyword>
<proteinExistence type="inferred from homology"/>
<comment type="similarity">
    <text evidence="2 6">Belongs to the eukaryotic ribosomal protein eL8 family.</text>
</comment>
<comment type="function">
    <text evidence="6">Common component of the spliceosome and rRNA processing machinery.</text>
</comment>
<keyword evidence="9" id="KW-1185">Reference proteome</keyword>
<dbReference type="PROSITE" id="PS01082">
    <property type="entry name" value="RIBOSOMAL_L7AE"/>
    <property type="match status" value="1"/>
</dbReference>
<evidence type="ECO:0000256" key="5">
    <source>
        <dbReference type="ARBA" id="ARBA00023274"/>
    </source>
</evidence>
<gene>
    <name evidence="8" type="ORF">WJX84_006122</name>
</gene>